<dbReference type="Pfam" id="PF00082">
    <property type="entry name" value="Peptidase_S8"/>
    <property type="match status" value="1"/>
</dbReference>
<dbReference type="Gene3D" id="3.40.50.200">
    <property type="entry name" value="Peptidase S8/S53 domain"/>
    <property type="match status" value="1"/>
</dbReference>
<dbReference type="GO" id="GO:0006508">
    <property type="term" value="P:proteolysis"/>
    <property type="evidence" value="ECO:0007669"/>
    <property type="project" value="UniProtKB-KW"/>
</dbReference>
<dbReference type="InterPro" id="IPR036852">
    <property type="entry name" value="Peptidase_S8/S53_dom_sf"/>
</dbReference>
<dbReference type="AlphaFoldDB" id="A0A6J7F3H3"/>
<evidence type="ECO:0000256" key="2">
    <source>
        <dbReference type="ARBA" id="ARBA00022670"/>
    </source>
</evidence>
<dbReference type="GO" id="GO:0004252">
    <property type="term" value="F:serine-type endopeptidase activity"/>
    <property type="evidence" value="ECO:0007669"/>
    <property type="project" value="InterPro"/>
</dbReference>
<evidence type="ECO:0000256" key="4">
    <source>
        <dbReference type="ARBA" id="ARBA00022825"/>
    </source>
</evidence>
<evidence type="ECO:0000259" key="6">
    <source>
        <dbReference type="Pfam" id="PF00082"/>
    </source>
</evidence>
<evidence type="ECO:0000256" key="3">
    <source>
        <dbReference type="ARBA" id="ARBA00022801"/>
    </source>
</evidence>
<reference evidence="7" key="1">
    <citation type="submission" date="2020-05" db="EMBL/GenBank/DDBJ databases">
        <authorList>
            <person name="Chiriac C."/>
            <person name="Salcher M."/>
            <person name="Ghai R."/>
            <person name="Kavagutti S V."/>
        </authorList>
    </citation>
    <scope>NUCLEOTIDE SEQUENCE</scope>
</reference>
<dbReference type="SUPFAM" id="SSF52743">
    <property type="entry name" value="Subtilisin-like"/>
    <property type="match status" value="1"/>
</dbReference>
<evidence type="ECO:0000256" key="1">
    <source>
        <dbReference type="ARBA" id="ARBA00011073"/>
    </source>
</evidence>
<dbReference type="EMBL" id="CAFBMB010000003">
    <property type="protein sequence ID" value="CAB4888055.1"/>
    <property type="molecule type" value="Genomic_DNA"/>
</dbReference>
<evidence type="ECO:0000256" key="5">
    <source>
        <dbReference type="SAM" id="Phobius"/>
    </source>
</evidence>
<protein>
    <submittedName>
        <fullName evidence="7">Unannotated protein</fullName>
    </submittedName>
</protein>
<accession>A0A6J7F3H3</accession>
<feature type="domain" description="Peptidase S8/S53" evidence="6">
    <location>
        <begin position="48"/>
        <end position="301"/>
    </location>
</feature>
<dbReference type="PANTHER" id="PTHR43806">
    <property type="entry name" value="PEPTIDASE S8"/>
    <property type="match status" value="1"/>
</dbReference>
<dbReference type="PANTHER" id="PTHR43806:SF11">
    <property type="entry name" value="CEREVISIN-RELATED"/>
    <property type="match status" value="1"/>
</dbReference>
<gene>
    <name evidence="7" type="ORF">UFOPK3516_00106</name>
</gene>
<proteinExistence type="inferred from homology"/>
<dbReference type="InterPro" id="IPR000209">
    <property type="entry name" value="Peptidase_S8/S53_dom"/>
</dbReference>
<dbReference type="InterPro" id="IPR022398">
    <property type="entry name" value="Peptidase_S8_His-AS"/>
</dbReference>
<dbReference type="PRINTS" id="PR00723">
    <property type="entry name" value="SUBTILISIN"/>
</dbReference>
<keyword evidence="5" id="KW-1133">Transmembrane helix</keyword>
<keyword evidence="2" id="KW-0645">Protease</keyword>
<dbReference type="PROSITE" id="PS51892">
    <property type="entry name" value="SUBTILASE"/>
    <property type="match status" value="1"/>
</dbReference>
<keyword evidence="5" id="KW-0472">Membrane</keyword>
<sequence length="401" mass="41204">MRRGGALVATMLALLLIPATPAQATWVRDAEWWLDDYGFTQAWNVTQGDGVLVAVIDSGIADVADLAGAVVGGADFSGVGSADGRTPVGVQLNHGTLVASVLAGRGTGNGILGTAPQAQLLSASVGFGGVSEISPDDQVAAAIRWSVDQGARVINMSITRNTLDWPESWDQAMLYAFDHDVVVVAASGNRGSGTDEVGAPATMPGVLAVGGFDRNGEASWDASAQGITIGVTAPAEDLIGINRFGDPQSWAGSSGATPIVSGLVALIRAAHPELDAANVIQRVLATATPVGTVPSPIYGYGRINASAAVTDPVASVTENPMGSLAEWIRVNRRAQSTSTATAPPTSTPAPLPLAGFTWPPIVFFLQWWGIPLAFVLGFASLIGLGAAAVTRRVRRHRGGRS</sequence>
<keyword evidence="5" id="KW-0812">Transmembrane</keyword>
<dbReference type="InterPro" id="IPR015500">
    <property type="entry name" value="Peptidase_S8_subtilisin-rel"/>
</dbReference>
<organism evidence="7">
    <name type="scientific">freshwater metagenome</name>
    <dbReference type="NCBI Taxonomy" id="449393"/>
    <lineage>
        <taxon>unclassified sequences</taxon>
        <taxon>metagenomes</taxon>
        <taxon>ecological metagenomes</taxon>
    </lineage>
</organism>
<name>A0A6J7F3H3_9ZZZZ</name>
<keyword evidence="3" id="KW-0378">Hydrolase</keyword>
<keyword evidence="4" id="KW-0720">Serine protease</keyword>
<evidence type="ECO:0000313" key="7">
    <source>
        <dbReference type="EMBL" id="CAB4888055.1"/>
    </source>
</evidence>
<comment type="similarity">
    <text evidence="1">Belongs to the peptidase S8 family.</text>
</comment>
<dbReference type="PROSITE" id="PS00137">
    <property type="entry name" value="SUBTILASE_HIS"/>
    <property type="match status" value="1"/>
</dbReference>
<dbReference type="InterPro" id="IPR050131">
    <property type="entry name" value="Peptidase_S8_subtilisin-like"/>
</dbReference>
<feature type="transmembrane region" description="Helical" evidence="5">
    <location>
        <begin position="367"/>
        <end position="390"/>
    </location>
</feature>